<protein>
    <recommendedName>
        <fullName evidence="5">BHLH domain-containing protein</fullName>
    </recommendedName>
</protein>
<accession>S7ZYX7</accession>
<organism evidence="3 4">
    <name type="scientific">Dactylellina haptotyla (strain CBS 200.50)</name>
    <name type="common">Nematode-trapping fungus</name>
    <name type="synonym">Monacrosporium haptotylum</name>
    <dbReference type="NCBI Taxonomy" id="1284197"/>
    <lineage>
        <taxon>Eukaryota</taxon>
        <taxon>Fungi</taxon>
        <taxon>Dikarya</taxon>
        <taxon>Ascomycota</taxon>
        <taxon>Pezizomycotina</taxon>
        <taxon>Orbiliomycetes</taxon>
        <taxon>Orbiliales</taxon>
        <taxon>Orbiliaceae</taxon>
        <taxon>Dactylellina</taxon>
    </lineage>
</organism>
<dbReference type="Proteomes" id="UP000015100">
    <property type="component" value="Unassembled WGS sequence"/>
</dbReference>
<evidence type="ECO:0000313" key="3">
    <source>
        <dbReference type="EMBL" id="EPS35940.1"/>
    </source>
</evidence>
<feature type="region of interest" description="Disordered" evidence="1">
    <location>
        <begin position="110"/>
        <end position="134"/>
    </location>
</feature>
<reference evidence="4" key="2">
    <citation type="submission" date="2013-04" db="EMBL/GenBank/DDBJ databases">
        <title>Genomic mechanisms accounting for the adaptation to parasitism in nematode-trapping fungi.</title>
        <authorList>
            <person name="Ahren D.G."/>
        </authorList>
    </citation>
    <scope>NUCLEOTIDE SEQUENCE [LARGE SCALE GENOMIC DNA]</scope>
    <source>
        <strain evidence="4">CBS 200.50</strain>
    </source>
</reference>
<evidence type="ECO:0000313" key="4">
    <source>
        <dbReference type="Proteomes" id="UP000015100"/>
    </source>
</evidence>
<reference evidence="3 4" key="1">
    <citation type="journal article" date="2013" name="PLoS Genet.">
        <title>Genomic mechanisms accounting for the adaptation to parasitism in nematode-trapping fungi.</title>
        <authorList>
            <person name="Meerupati T."/>
            <person name="Andersson K.M."/>
            <person name="Friman E."/>
            <person name="Kumar D."/>
            <person name="Tunlid A."/>
            <person name="Ahren D."/>
        </authorList>
    </citation>
    <scope>NUCLEOTIDE SEQUENCE [LARGE SCALE GENOMIC DNA]</scope>
    <source>
        <strain evidence="3 4">CBS 200.50</strain>
    </source>
</reference>
<sequence length="445" mass="48043">MHHSTILSLTSFALFSLVSAIPQTLPSPTPTPYLSQPLPDSQVHDVVDNIMCEDADSGTTTYYETHDLELEDEDNNVGMDYDADGGGLGDSSSDSGDSAWMVQDFVEQQGVANPGNDDGMNDGPPDQGGTVGDDEDMWYVQRLKKRGASGIYTPTAALTPTPTGAATTMAKTAGKNQKQLKKRGNMCVKSTAEYYSDPPGLDEIIRPAVPNTGGLSSDNHYRNYIPAGGRMSIDDAIAELEEEAENLVAEQSEDGSSDDDSDGGDYGPGDQGYWEGFDADFDEFAGEDAGTRRVIHSGVGPGVHGVGMGRVGGGSLSAVDDVQDMDDDVIPSYQVSSGHRMGIAGSARSHSIIDEDTVAEYQRQDMARSNDRRQRLRDELENEFEMILELLPPQLGDMGDMPRDTEIPLQSFDIGEESDFPDLGTDTMQMIADFNRMEMGNRRGT</sequence>
<dbReference type="OrthoDB" id="5415285at2759"/>
<feature type="compositionally biased region" description="Low complexity" evidence="1">
    <location>
        <begin position="113"/>
        <end position="128"/>
    </location>
</feature>
<gene>
    <name evidence="3" type="ORF">H072_10585</name>
</gene>
<evidence type="ECO:0008006" key="5">
    <source>
        <dbReference type="Google" id="ProtNLM"/>
    </source>
</evidence>
<dbReference type="AlphaFoldDB" id="S7ZYX7"/>
<keyword evidence="4" id="KW-1185">Reference proteome</keyword>
<evidence type="ECO:0000256" key="1">
    <source>
        <dbReference type="SAM" id="MobiDB-lite"/>
    </source>
</evidence>
<dbReference type="OMA" id="NIMCEDA"/>
<feature type="region of interest" description="Disordered" evidence="1">
    <location>
        <begin position="69"/>
        <end position="98"/>
    </location>
</feature>
<dbReference type="EMBL" id="AQGS01001000">
    <property type="protein sequence ID" value="EPS35940.1"/>
    <property type="molecule type" value="Genomic_DNA"/>
</dbReference>
<feature type="compositionally biased region" description="Acidic residues" evidence="1">
    <location>
        <begin position="245"/>
        <end position="263"/>
    </location>
</feature>
<feature type="signal peptide" evidence="2">
    <location>
        <begin position="1"/>
        <end position="20"/>
    </location>
</feature>
<dbReference type="HOGENOM" id="CLU_615414_0_0_1"/>
<comment type="caution">
    <text evidence="3">The sequence shown here is derived from an EMBL/GenBank/DDBJ whole genome shotgun (WGS) entry which is preliminary data.</text>
</comment>
<proteinExistence type="predicted"/>
<feature type="region of interest" description="Disordered" evidence="1">
    <location>
        <begin position="245"/>
        <end position="273"/>
    </location>
</feature>
<keyword evidence="2" id="KW-0732">Signal</keyword>
<feature type="chain" id="PRO_5004560097" description="BHLH domain-containing protein" evidence="2">
    <location>
        <begin position="21"/>
        <end position="445"/>
    </location>
</feature>
<name>S7ZYX7_DACHA</name>
<evidence type="ECO:0000256" key="2">
    <source>
        <dbReference type="SAM" id="SignalP"/>
    </source>
</evidence>